<evidence type="ECO:0000313" key="2">
    <source>
        <dbReference type="Proteomes" id="UP001062846"/>
    </source>
</evidence>
<name>A0ACC0LQ35_RHOML</name>
<comment type="caution">
    <text evidence="1">The sequence shown here is derived from an EMBL/GenBank/DDBJ whole genome shotgun (WGS) entry which is preliminary data.</text>
</comment>
<reference evidence="1" key="1">
    <citation type="submission" date="2022-02" db="EMBL/GenBank/DDBJ databases">
        <title>Plant Genome Project.</title>
        <authorList>
            <person name="Zhang R.-G."/>
        </authorList>
    </citation>
    <scope>NUCLEOTIDE SEQUENCE</scope>
    <source>
        <strain evidence="1">AT1</strain>
    </source>
</reference>
<sequence length="167" mass="19155">MLQSFLRSRKVNKREVPPAHYTFKIDSFSLLSNILSTSQVEKYESDIFEAGGYNWKLEVYPKGCSSQSSEYLCLGILLADSVSLPPERQLYARLCIRDQIRGQHEEITDAACFSTSRRDWIYKKFLSLRDLHDPSRGFLVNDTFITLIVEGQIKAVTAVTRLILLNN</sequence>
<proteinExistence type="predicted"/>
<gene>
    <name evidence="1" type="ORF">RHMOL_Rhmol11G0083400</name>
</gene>
<organism evidence="1 2">
    <name type="scientific">Rhododendron molle</name>
    <name type="common">Chinese azalea</name>
    <name type="synonym">Azalea mollis</name>
    <dbReference type="NCBI Taxonomy" id="49168"/>
    <lineage>
        <taxon>Eukaryota</taxon>
        <taxon>Viridiplantae</taxon>
        <taxon>Streptophyta</taxon>
        <taxon>Embryophyta</taxon>
        <taxon>Tracheophyta</taxon>
        <taxon>Spermatophyta</taxon>
        <taxon>Magnoliopsida</taxon>
        <taxon>eudicotyledons</taxon>
        <taxon>Gunneridae</taxon>
        <taxon>Pentapetalae</taxon>
        <taxon>asterids</taxon>
        <taxon>Ericales</taxon>
        <taxon>Ericaceae</taxon>
        <taxon>Ericoideae</taxon>
        <taxon>Rhodoreae</taxon>
        <taxon>Rhododendron</taxon>
    </lineage>
</organism>
<dbReference type="EMBL" id="CM046398">
    <property type="protein sequence ID" value="KAI8530745.1"/>
    <property type="molecule type" value="Genomic_DNA"/>
</dbReference>
<evidence type="ECO:0000313" key="1">
    <source>
        <dbReference type="EMBL" id="KAI8530745.1"/>
    </source>
</evidence>
<dbReference type="Proteomes" id="UP001062846">
    <property type="component" value="Chromosome 11"/>
</dbReference>
<keyword evidence="2" id="KW-1185">Reference proteome</keyword>
<protein>
    <submittedName>
        <fullName evidence="1">Uncharacterized protein</fullName>
    </submittedName>
</protein>
<accession>A0ACC0LQ35</accession>